<name>C7IY24_ORYSJ</name>
<dbReference type="KEGG" id="dosa:Os02g0744800"/>
<accession>C7IY24</accession>
<gene>
    <name evidence="2" type="ordered locus">Os02g0744800</name>
</gene>
<dbReference type="Proteomes" id="UP000000763">
    <property type="component" value="Chromosome 2"/>
</dbReference>
<evidence type="ECO:0000256" key="1">
    <source>
        <dbReference type="SAM" id="MobiDB-lite"/>
    </source>
</evidence>
<evidence type="ECO:0000313" key="3">
    <source>
        <dbReference type="Proteomes" id="UP000000763"/>
    </source>
</evidence>
<sequence length="285" mass="31367">ASPTQSRPREKARPSTAGSRGVAKNTTSSPLVLGLDEDVLVELGGVVPAEVLRHAARLEPPPALLVVPVRVEAVPERVDHPVRLGAVERPPEPRVGERVERRHRVAEPAHGVHHGHGAVRHGVQLVQPARLEPRRHQEDVGARRDPVRQLHREPHPPAHLVVVLRLEPPQHLLQVRPPRAQHHHLHVLPGDPRHRVADDVHALLVVEPPDEPDQRHVVADLQAQLPLQRLLALFLAGVQRLERVVGVAVGLQVLVHLGVPFGHVDAVHDALQLPVVVVYYLVEAP</sequence>
<dbReference type="AlphaFoldDB" id="C7IY24"/>
<feature type="non-terminal residue" evidence="2">
    <location>
        <position position="1"/>
    </location>
</feature>
<feature type="non-terminal residue" evidence="2">
    <location>
        <position position="285"/>
    </location>
</feature>
<reference evidence="2 3" key="1">
    <citation type="journal article" date="2005" name="Nature">
        <title>The map-based sequence of the rice genome.</title>
        <authorList>
            <consortium name="International rice genome sequencing project (IRGSP)"/>
            <person name="Matsumoto T."/>
            <person name="Wu J."/>
            <person name="Kanamori H."/>
            <person name="Katayose Y."/>
            <person name="Fujisawa M."/>
            <person name="Namiki N."/>
            <person name="Mizuno H."/>
            <person name="Yamamoto K."/>
            <person name="Antonio B.A."/>
            <person name="Baba T."/>
            <person name="Sakata K."/>
            <person name="Nagamura Y."/>
            <person name="Aoki H."/>
            <person name="Arikawa K."/>
            <person name="Arita K."/>
            <person name="Bito T."/>
            <person name="Chiden Y."/>
            <person name="Fujitsuka N."/>
            <person name="Fukunaka R."/>
            <person name="Hamada M."/>
            <person name="Harada C."/>
            <person name="Hayashi A."/>
            <person name="Hijishita S."/>
            <person name="Honda M."/>
            <person name="Hosokawa S."/>
            <person name="Ichikawa Y."/>
            <person name="Idonuma A."/>
            <person name="Iijima M."/>
            <person name="Ikeda M."/>
            <person name="Ikeno M."/>
            <person name="Ito K."/>
            <person name="Ito S."/>
            <person name="Ito T."/>
            <person name="Ito Y."/>
            <person name="Ito Y."/>
            <person name="Iwabuchi A."/>
            <person name="Kamiya K."/>
            <person name="Karasawa W."/>
            <person name="Kurita K."/>
            <person name="Katagiri S."/>
            <person name="Kikuta A."/>
            <person name="Kobayashi H."/>
            <person name="Kobayashi N."/>
            <person name="Machita K."/>
            <person name="Maehara T."/>
            <person name="Masukawa M."/>
            <person name="Mizubayashi T."/>
            <person name="Mukai Y."/>
            <person name="Nagasaki H."/>
            <person name="Nagata Y."/>
            <person name="Naito S."/>
            <person name="Nakashima M."/>
            <person name="Nakama Y."/>
            <person name="Nakamichi Y."/>
            <person name="Nakamura M."/>
            <person name="Meguro A."/>
            <person name="Negishi M."/>
            <person name="Ohta I."/>
            <person name="Ohta T."/>
            <person name="Okamoto M."/>
            <person name="Ono N."/>
            <person name="Saji S."/>
            <person name="Sakaguchi M."/>
            <person name="Sakai K."/>
            <person name="Shibata M."/>
            <person name="Shimokawa T."/>
            <person name="Song J."/>
            <person name="Takazaki Y."/>
            <person name="Terasawa K."/>
            <person name="Tsugane M."/>
            <person name="Tsuji K."/>
            <person name="Ueda S."/>
            <person name="Waki K."/>
            <person name="Yamagata H."/>
            <person name="Yamamoto M."/>
            <person name="Yamamoto S."/>
            <person name="Yamane H."/>
            <person name="Yoshiki S."/>
            <person name="Yoshihara R."/>
            <person name="Yukawa K."/>
            <person name="Zhong H."/>
            <person name="Yano M."/>
            <person name="Yuan Q."/>
            <person name="Ouyang S."/>
            <person name="Liu J."/>
            <person name="Jones K.M."/>
            <person name="Gansberger K."/>
            <person name="Moffat K."/>
            <person name="Hill J."/>
            <person name="Bera J."/>
            <person name="Fadrosh D."/>
            <person name="Jin S."/>
            <person name="Johri S."/>
            <person name="Kim M."/>
            <person name="Overton L."/>
            <person name="Reardon M."/>
            <person name="Tsitrin T."/>
            <person name="Vuong H."/>
            <person name="Weaver B."/>
            <person name="Ciecko A."/>
            <person name="Tallon L."/>
            <person name="Jackson J."/>
            <person name="Pai G."/>
            <person name="Aken S.V."/>
            <person name="Utterback T."/>
            <person name="Reidmuller S."/>
            <person name="Feldblyum T."/>
            <person name="Hsiao J."/>
            <person name="Zismann V."/>
            <person name="Iobst S."/>
            <person name="de Vazeille A.R."/>
            <person name="Buell C.R."/>
            <person name="Ying K."/>
            <person name="Li Y."/>
            <person name="Lu T."/>
            <person name="Huang Y."/>
            <person name="Zhao Q."/>
            <person name="Feng Q."/>
            <person name="Zhang L."/>
            <person name="Zhu J."/>
            <person name="Weng Q."/>
            <person name="Mu J."/>
            <person name="Lu Y."/>
            <person name="Fan D."/>
            <person name="Liu Y."/>
            <person name="Guan J."/>
            <person name="Zhang Y."/>
            <person name="Yu S."/>
            <person name="Liu X."/>
            <person name="Zhang Y."/>
            <person name="Hong G."/>
            <person name="Han B."/>
            <person name="Choisne N."/>
            <person name="Demange N."/>
            <person name="Orjeda G."/>
            <person name="Samain S."/>
            <person name="Cattolico L."/>
            <person name="Pelletier E."/>
            <person name="Couloux A."/>
            <person name="Segurens B."/>
            <person name="Wincker P."/>
            <person name="D'Hont A."/>
            <person name="Scarpelli C."/>
            <person name="Weissenbach J."/>
            <person name="Salanoubat M."/>
            <person name="Quetier F."/>
            <person name="Yu Y."/>
            <person name="Kim H.R."/>
            <person name="Rambo T."/>
            <person name="Currie J."/>
            <person name="Collura K."/>
            <person name="Luo M."/>
            <person name="Yang T."/>
            <person name="Ammiraju J.S.S."/>
            <person name="Engler F."/>
            <person name="Soderlund C."/>
            <person name="Wing R.A."/>
            <person name="Palmer L.E."/>
            <person name="de la Bastide M."/>
            <person name="Spiegel L."/>
            <person name="Nascimento L."/>
            <person name="Zutavern T."/>
            <person name="O'Shaughnessy A."/>
            <person name="Dike S."/>
            <person name="Dedhia N."/>
            <person name="Preston R."/>
            <person name="Balija V."/>
            <person name="McCombie W.R."/>
            <person name="Chow T."/>
            <person name="Chen H."/>
            <person name="Chung M."/>
            <person name="Chen C."/>
            <person name="Shaw J."/>
            <person name="Wu H."/>
            <person name="Hsiao K."/>
            <person name="Chao Y."/>
            <person name="Chu M."/>
            <person name="Cheng C."/>
            <person name="Hour A."/>
            <person name="Lee P."/>
            <person name="Lin S."/>
            <person name="Lin Y."/>
            <person name="Liou J."/>
            <person name="Liu S."/>
            <person name="Hsing Y."/>
            <person name="Raghuvanshi S."/>
            <person name="Mohanty A."/>
            <person name="Bharti A.K."/>
            <person name="Gaur A."/>
            <person name="Gupta V."/>
            <person name="Kumar D."/>
            <person name="Ravi V."/>
            <person name="Vij S."/>
            <person name="Kapur A."/>
            <person name="Khurana P."/>
            <person name="Khurana P."/>
            <person name="Khurana J.P."/>
            <person name="Tyagi A.K."/>
            <person name="Gaikwad K."/>
            <person name="Singh A."/>
            <person name="Dalal V."/>
            <person name="Srivastava S."/>
            <person name="Dixit A."/>
            <person name="Pal A.K."/>
            <person name="Ghazi I.A."/>
            <person name="Yadav M."/>
            <person name="Pandit A."/>
            <person name="Bhargava A."/>
            <person name="Sureshbabu K."/>
            <person name="Batra K."/>
            <person name="Sharma T.R."/>
            <person name="Mohapatra T."/>
            <person name="Singh N.K."/>
            <person name="Messing J."/>
            <person name="Nelson A.B."/>
            <person name="Fuks G."/>
            <person name="Kavchok S."/>
            <person name="Keizer G."/>
            <person name="Linton E."/>
            <person name="Llaca V."/>
            <person name="Song R."/>
            <person name="Tanyolac B."/>
            <person name="Young S."/>
            <person name="Ho-Il K."/>
            <person name="Hahn J.H."/>
            <person name="Sangsakoo G."/>
            <person name="Vanavichit A."/>
            <person name="de Mattos Luiz.A.T."/>
            <person name="Zimmer P.D."/>
            <person name="Malone G."/>
            <person name="Dellagostin O."/>
            <person name="de Oliveira A.C."/>
            <person name="Bevan M."/>
            <person name="Bancroft I."/>
            <person name="Minx P."/>
            <person name="Cordum H."/>
            <person name="Wilson R."/>
            <person name="Cheng Z."/>
            <person name="Jin W."/>
            <person name="Jiang J."/>
            <person name="Leong S.A."/>
            <person name="Iwama H."/>
            <person name="Gojobori T."/>
            <person name="Itoh T."/>
            <person name="Niimura Y."/>
            <person name="Fujii Y."/>
            <person name="Habara T."/>
            <person name="Sakai H."/>
            <person name="Sato Y."/>
            <person name="Wilson G."/>
            <person name="Kumar K."/>
            <person name="McCouch S."/>
            <person name="Juretic N."/>
            <person name="Hoen D."/>
            <person name="Wright S."/>
            <person name="Bruskiewich R."/>
            <person name="Bureau T."/>
            <person name="Miyao A."/>
            <person name="Hirochika H."/>
            <person name="Nishikawa T."/>
            <person name="Kadowaki K."/>
            <person name="Sugiura M."/>
            <person name="Burr B."/>
            <person name="Sasaki T."/>
        </authorList>
    </citation>
    <scope>NUCLEOTIDE SEQUENCE [LARGE SCALE GENOMIC DNA]</scope>
    <source>
        <strain evidence="3">cv. Nipponbare</strain>
    </source>
</reference>
<reference evidence="3" key="2">
    <citation type="journal article" date="2008" name="Nucleic Acids Res.">
        <title>The rice annotation project database (RAP-DB): 2008 update.</title>
        <authorList>
            <consortium name="The rice annotation project (RAP)"/>
        </authorList>
    </citation>
    <scope>GENOME REANNOTATION</scope>
    <source>
        <strain evidence="3">cv. Nipponbare</strain>
    </source>
</reference>
<protein>
    <submittedName>
        <fullName evidence="2">Os02g0744800 protein</fullName>
    </submittedName>
</protein>
<organism evidence="2 3">
    <name type="scientific">Oryza sativa subsp. japonica</name>
    <name type="common">Rice</name>
    <dbReference type="NCBI Taxonomy" id="39947"/>
    <lineage>
        <taxon>Eukaryota</taxon>
        <taxon>Viridiplantae</taxon>
        <taxon>Streptophyta</taxon>
        <taxon>Embryophyta</taxon>
        <taxon>Tracheophyta</taxon>
        <taxon>Spermatophyta</taxon>
        <taxon>Magnoliopsida</taxon>
        <taxon>Liliopsida</taxon>
        <taxon>Poales</taxon>
        <taxon>Poaceae</taxon>
        <taxon>BOP clade</taxon>
        <taxon>Oryzoideae</taxon>
        <taxon>Oryzeae</taxon>
        <taxon>Oryzinae</taxon>
        <taxon>Oryza</taxon>
        <taxon>Oryza sativa</taxon>
    </lineage>
</organism>
<dbReference type="EMBL" id="AP008208">
    <property type="protein sequence ID" value="BAH91878.1"/>
    <property type="molecule type" value="Genomic_DNA"/>
</dbReference>
<evidence type="ECO:0000313" key="2">
    <source>
        <dbReference type="EMBL" id="BAH91878.1"/>
    </source>
</evidence>
<feature type="region of interest" description="Disordered" evidence="1">
    <location>
        <begin position="1"/>
        <end position="27"/>
    </location>
</feature>
<proteinExistence type="predicted"/>